<gene>
    <name evidence="3" type="ORF">MKW98_027078</name>
</gene>
<keyword evidence="2" id="KW-1133">Transmembrane helix</keyword>
<dbReference type="EMBL" id="JAJJMB010012347">
    <property type="protein sequence ID" value="KAI3877895.1"/>
    <property type="molecule type" value="Genomic_DNA"/>
</dbReference>
<evidence type="ECO:0000313" key="4">
    <source>
        <dbReference type="Proteomes" id="UP001202328"/>
    </source>
</evidence>
<protein>
    <submittedName>
        <fullName evidence="3">Uncharacterized protein</fullName>
    </submittedName>
</protein>
<evidence type="ECO:0000256" key="2">
    <source>
        <dbReference type="SAM" id="Phobius"/>
    </source>
</evidence>
<reference evidence="3" key="1">
    <citation type="submission" date="2022-04" db="EMBL/GenBank/DDBJ databases">
        <title>A functionally conserved STORR gene fusion in Papaver species that diverged 16.8 million years ago.</title>
        <authorList>
            <person name="Catania T."/>
        </authorList>
    </citation>
    <scope>NUCLEOTIDE SEQUENCE</scope>
    <source>
        <strain evidence="3">S-188037</strain>
    </source>
</reference>
<name>A0AAD4S9D6_9MAGN</name>
<evidence type="ECO:0000256" key="1">
    <source>
        <dbReference type="SAM" id="MobiDB-lite"/>
    </source>
</evidence>
<feature type="transmembrane region" description="Helical" evidence="2">
    <location>
        <begin position="201"/>
        <end position="219"/>
    </location>
</feature>
<organism evidence="3 4">
    <name type="scientific">Papaver atlanticum</name>
    <dbReference type="NCBI Taxonomy" id="357466"/>
    <lineage>
        <taxon>Eukaryota</taxon>
        <taxon>Viridiplantae</taxon>
        <taxon>Streptophyta</taxon>
        <taxon>Embryophyta</taxon>
        <taxon>Tracheophyta</taxon>
        <taxon>Spermatophyta</taxon>
        <taxon>Magnoliopsida</taxon>
        <taxon>Ranunculales</taxon>
        <taxon>Papaveraceae</taxon>
        <taxon>Papaveroideae</taxon>
        <taxon>Papaver</taxon>
    </lineage>
</organism>
<proteinExistence type="predicted"/>
<sequence length="280" mass="31158">MASNNNNNNFCRGYLAFHLKILNFFQTFLGVSIVIYSVWMLNQWNQHTHDIKPTPPPLAPSPQSSSLFLVNSENVDIIRAQFIDNNLNFDFEAGIVSGFDGDVSIGFKKIPIPWFIYTTMGIGILFCSVTVIGLIAAESVNGCCLCFYSLLNTVLILLEAIMVAFLVLDKQWDKDLPLDSTGELDSLRSFIEDNTDVCKCLGVAVVVIQALSLLLSLVLRAMVSTRAPDDYESDDDYVAVRGRTFEPLVSQQRSHNSGSTSTDTKGTHSDIWSNRIREKV</sequence>
<feature type="transmembrane region" description="Helical" evidence="2">
    <location>
        <begin position="114"/>
        <end position="137"/>
    </location>
</feature>
<feature type="compositionally biased region" description="Polar residues" evidence="1">
    <location>
        <begin position="249"/>
        <end position="264"/>
    </location>
</feature>
<accession>A0AAD4S9D6</accession>
<keyword evidence="4" id="KW-1185">Reference proteome</keyword>
<feature type="region of interest" description="Disordered" evidence="1">
    <location>
        <begin position="249"/>
        <end position="268"/>
    </location>
</feature>
<keyword evidence="2" id="KW-0812">Transmembrane</keyword>
<evidence type="ECO:0000313" key="3">
    <source>
        <dbReference type="EMBL" id="KAI3877895.1"/>
    </source>
</evidence>
<feature type="transmembrane region" description="Helical" evidence="2">
    <location>
        <begin position="144"/>
        <end position="168"/>
    </location>
</feature>
<feature type="transmembrane region" description="Helical" evidence="2">
    <location>
        <begin position="21"/>
        <end position="39"/>
    </location>
</feature>
<keyword evidence="2" id="KW-0472">Membrane</keyword>
<dbReference type="Proteomes" id="UP001202328">
    <property type="component" value="Unassembled WGS sequence"/>
</dbReference>
<comment type="caution">
    <text evidence="3">The sequence shown here is derived from an EMBL/GenBank/DDBJ whole genome shotgun (WGS) entry which is preliminary data.</text>
</comment>
<dbReference type="AlphaFoldDB" id="A0AAD4S9D6"/>